<keyword evidence="2" id="KW-1185">Reference proteome</keyword>
<reference evidence="1 2" key="1">
    <citation type="journal article" date="2011" name="Proc. Natl. Acad. Sci. U.S.A.">
        <title>Genome and transcriptome analyses of the mountain pine beetle-fungal symbiont Grosmannia clavigera, a lodgepole pine pathogen.</title>
        <authorList>
            <person name="DiGuistini S."/>
            <person name="Wang Y."/>
            <person name="Liao N.Y."/>
            <person name="Taylor G."/>
            <person name="Tanguay P."/>
            <person name="Feau N."/>
            <person name="Henrissat B."/>
            <person name="Chan S.K."/>
            <person name="Hesse-Orce U."/>
            <person name="Alamouti S.M."/>
            <person name="Tsui C.K.M."/>
            <person name="Docking R.T."/>
            <person name="Levasseur A."/>
            <person name="Haridas S."/>
            <person name="Robertson G."/>
            <person name="Birol I."/>
            <person name="Holt R.A."/>
            <person name="Marra M.A."/>
            <person name="Hamelin R.C."/>
            <person name="Hirst M."/>
            <person name="Jones S.J.M."/>
            <person name="Bohlmann J."/>
            <person name="Breuil C."/>
        </authorList>
    </citation>
    <scope>NUCLEOTIDE SEQUENCE [LARGE SCALE GENOMIC DNA]</scope>
    <source>
        <strain evidence="2">kw1407 / UAMH 11150</strain>
    </source>
</reference>
<dbReference type="RefSeq" id="XP_014171293.1">
    <property type="nucleotide sequence ID" value="XM_014315818.1"/>
</dbReference>
<name>F0XL50_GROCL</name>
<accession>F0XL50</accession>
<gene>
    <name evidence="1" type="ORF">CMQ_8277</name>
</gene>
<dbReference type="InParanoid" id="F0XL50"/>
<evidence type="ECO:0000313" key="2">
    <source>
        <dbReference type="Proteomes" id="UP000007796"/>
    </source>
</evidence>
<dbReference type="AlphaFoldDB" id="F0XL50"/>
<sequence>MVLENAGAAAAFGNGQGVEFQLELIVGQADELEEIEGPLPPLPDDQALGAHRQDADEVLQELPVLLPPDVLRERPGEQAPADEIQAAGAGAENRVATPFSDIVTNKHYPVHGLYDRR</sequence>
<dbReference type="Proteomes" id="UP000007796">
    <property type="component" value="Unassembled WGS sequence"/>
</dbReference>
<dbReference type="HOGENOM" id="CLU_2085083_0_0_1"/>
<protein>
    <submittedName>
        <fullName evidence="1">Uncharacterized protein</fullName>
    </submittedName>
</protein>
<evidence type="ECO:0000313" key="1">
    <source>
        <dbReference type="EMBL" id="EFX01811.1"/>
    </source>
</evidence>
<dbReference type="EMBL" id="GL629788">
    <property type="protein sequence ID" value="EFX01811.1"/>
    <property type="molecule type" value="Genomic_DNA"/>
</dbReference>
<dbReference type="GeneID" id="25981914"/>
<proteinExistence type="predicted"/>
<organism evidence="2">
    <name type="scientific">Grosmannia clavigera (strain kw1407 / UAMH 11150)</name>
    <name type="common">Blue stain fungus</name>
    <name type="synonym">Graphiocladiella clavigera</name>
    <dbReference type="NCBI Taxonomy" id="655863"/>
    <lineage>
        <taxon>Eukaryota</taxon>
        <taxon>Fungi</taxon>
        <taxon>Dikarya</taxon>
        <taxon>Ascomycota</taxon>
        <taxon>Pezizomycotina</taxon>
        <taxon>Sordariomycetes</taxon>
        <taxon>Sordariomycetidae</taxon>
        <taxon>Ophiostomatales</taxon>
        <taxon>Ophiostomataceae</taxon>
        <taxon>Leptographium</taxon>
    </lineage>
</organism>